<name>W1QJF3_OGAPD</name>
<evidence type="ECO:0000256" key="3">
    <source>
        <dbReference type="ARBA" id="ARBA00022692"/>
    </source>
</evidence>
<evidence type="ECO:0000256" key="5">
    <source>
        <dbReference type="ARBA" id="ARBA00023136"/>
    </source>
</evidence>
<dbReference type="STRING" id="871575.W1QJF3"/>
<evidence type="ECO:0000256" key="1">
    <source>
        <dbReference type="ARBA" id="ARBA00004370"/>
    </source>
</evidence>
<feature type="transmembrane region" description="Helical" evidence="7">
    <location>
        <begin position="39"/>
        <end position="60"/>
    </location>
</feature>
<reference evidence="8 9" key="1">
    <citation type="journal article" date="2013" name="BMC Genomics">
        <title>Genome sequence and analysis of methylotrophic yeast Hansenula polymorpha DL1.</title>
        <authorList>
            <person name="Ravin N.V."/>
            <person name="Eldarov M.A."/>
            <person name="Kadnikov V.V."/>
            <person name="Beletsky A.V."/>
            <person name="Schneider J."/>
            <person name="Mardanova E.S."/>
            <person name="Smekalova E.M."/>
            <person name="Zvereva M.I."/>
            <person name="Dontsova O.A."/>
            <person name="Mardanov A.V."/>
            <person name="Skryabin K.G."/>
        </authorList>
    </citation>
    <scope>NUCLEOTIDE SEQUENCE [LARGE SCALE GENOMIC DNA]</scope>
    <source>
        <strain evidence="9">ATCC 26012 / BCRC 20466 / JCM 22074 / NRRL Y-7560 / DL-1</strain>
    </source>
</reference>
<evidence type="ECO:0000256" key="4">
    <source>
        <dbReference type="ARBA" id="ARBA00022989"/>
    </source>
</evidence>
<feature type="compositionally biased region" description="Polar residues" evidence="6">
    <location>
        <begin position="172"/>
        <end position="182"/>
    </location>
</feature>
<dbReference type="AlphaFoldDB" id="W1QJF3"/>
<organism evidence="8 9">
    <name type="scientific">Ogataea parapolymorpha (strain ATCC 26012 / BCRC 20466 / JCM 22074 / NRRL Y-7560 / DL-1)</name>
    <name type="common">Yeast</name>
    <name type="synonym">Hansenula polymorpha</name>
    <dbReference type="NCBI Taxonomy" id="871575"/>
    <lineage>
        <taxon>Eukaryota</taxon>
        <taxon>Fungi</taxon>
        <taxon>Dikarya</taxon>
        <taxon>Ascomycota</taxon>
        <taxon>Saccharomycotina</taxon>
        <taxon>Pichiomycetes</taxon>
        <taxon>Pichiales</taxon>
        <taxon>Pichiaceae</taxon>
        <taxon>Ogataea</taxon>
    </lineage>
</organism>
<dbReference type="GO" id="GO:0016020">
    <property type="term" value="C:membrane"/>
    <property type="evidence" value="ECO:0007669"/>
    <property type="project" value="UniProtKB-SubCell"/>
</dbReference>
<evidence type="ECO:0000313" key="8">
    <source>
        <dbReference type="EMBL" id="ESX01109.1"/>
    </source>
</evidence>
<evidence type="ECO:0000313" key="9">
    <source>
        <dbReference type="Proteomes" id="UP000008673"/>
    </source>
</evidence>
<evidence type="ECO:0000256" key="2">
    <source>
        <dbReference type="ARBA" id="ARBA00009530"/>
    </source>
</evidence>
<comment type="subcellular location">
    <subcellularLocation>
        <location evidence="1">Membrane</location>
    </subcellularLocation>
</comment>
<dbReference type="EMBL" id="AEOI02000005">
    <property type="protein sequence ID" value="ESX01109.1"/>
    <property type="molecule type" value="Genomic_DNA"/>
</dbReference>
<dbReference type="OrthoDB" id="2802411at2759"/>
<keyword evidence="5 7" id="KW-0472">Membrane</keyword>
<dbReference type="GeneID" id="25774581"/>
<dbReference type="RefSeq" id="XP_013935943.1">
    <property type="nucleotide sequence ID" value="XM_014080468.1"/>
</dbReference>
<keyword evidence="9" id="KW-1185">Reference proteome</keyword>
<protein>
    <submittedName>
        <fullName evidence="8">Membrane protein</fullName>
    </submittedName>
</protein>
<dbReference type="eggNOG" id="KOG1773">
    <property type="taxonomic scope" value="Eukaryota"/>
</dbReference>
<dbReference type="PANTHER" id="PTHR21659:SF57">
    <property type="entry name" value="PLASMA MEMBRANE PROTEOLIPID 31"/>
    <property type="match status" value="1"/>
</dbReference>
<keyword evidence="4 7" id="KW-1133">Transmembrane helix</keyword>
<dbReference type="InterPro" id="IPR000612">
    <property type="entry name" value="PMP3"/>
</dbReference>
<dbReference type="KEGG" id="opa:HPODL_05158"/>
<comment type="similarity">
    <text evidence="2">Belongs to the UPF0057 (PMP3) family.</text>
</comment>
<dbReference type="Proteomes" id="UP000008673">
    <property type="component" value="Unassembled WGS sequence"/>
</dbReference>
<comment type="caution">
    <text evidence="8">The sequence shown here is derived from an EMBL/GenBank/DDBJ whole genome shotgun (WGS) entry which is preliminary data.</text>
</comment>
<dbReference type="Pfam" id="PF01679">
    <property type="entry name" value="Pmp3"/>
    <property type="match status" value="1"/>
</dbReference>
<feature type="region of interest" description="Disordered" evidence="6">
    <location>
        <begin position="103"/>
        <end position="182"/>
    </location>
</feature>
<accession>W1QJF3</accession>
<evidence type="ECO:0000256" key="6">
    <source>
        <dbReference type="SAM" id="MobiDB-lite"/>
    </source>
</evidence>
<sequence length="182" mass="20454">MCLCYCDCCCCDCILVFIAVIFPPLPVCIKRGLCSADMLINIALCLLGYVPGLIHSWYVILKHPDMLDYDDLERQQIIINIPSSPPGTVVSRQPDRTKIQFRHPEPFRTPHTHSPSLVEQNQLSPRSSPLSLNRVASERSTEANQPSQLGQHVLYGSTDNDTPEEAPPSYDNVMNETAKQFR</sequence>
<dbReference type="PANTHER" id="PTHR21659">
    <property type="entry name" value="HYDROPHOBIC PROTEIN RCI2 LOW TEMPERATURE AND SALT RESPONSIVE PROTEIN LTI6 -RELATED"/>
    <property type="match status" value="1"/>
</dbReference>
<proteinExistence type="inferred from homology"/>
<feature type="compositionally biased region" description="Low complexity" evidence="6">
    <location>
        <begin position="120"/>
        <end position="134"/>
    </location>
</feature>
<dbReference type="HOGENOM" id="CLU_107649_0_0_1"/>
<gene>
    <name evidence="8" type="ORF">HPODL_05158</name>
</gene>
<evidence type="ECO:0000256" key="7">
    <source>
        <dbReference type="SAM" id="Phobius"/>
    </source>
</evidence>
<keyword evidence="3 7" id="KW-0812">Transmembrane</keyword>